<evidence type="ECO:0000256" key="2">
    <source>
        <dbReference type="ARBA" id="ARBA00022448"/>
    </source>
</evidence>
<evidence type="ECO:0000313" key="9">
    <source>
        <dbReference type="Proteomes" id="UP000028878"/>
    </source>
</evidence>
<dbReference type="Pfam" id="PF01554">
    <property type="entry name" value="MatE"/>
    <property type="match status" value="2"/>
</dbReference>
<keyword evidence="5 7" id="KW-1133">Transmembrane helix</keyword>
<evidence type="ECO:0000256" key="1">
    <source>
        <dbReference type="ARBA" id="ARBA00004429"/>
    </source>
</evidence>
<keyword evidence="2" id="KW-0813">Transport</keyword>
<dbReference type="RefSeq" id="WP_009519661.1">
    <property type="nucleotide sequence ID" value="NZ_CCAE010000068.1"/>
</dbReference>
<feature type="transmembrane region" description="Helical" evidence="7">
    <location>
        <begin position="146"/>
        <end position="167"/>
    </location>
</feature>
<feature type="transmembrane region" description="Helical" evidence="7">
    <location>
        <begin position="300"/>
        <end position="321"/>
    </location>
</feature>
<feature type="transmembrane region" description="Helical" evidence="7">
    <location>
        <begin position="179"/>
        <end position="201"/>
    </location>
</feature>
<feature type="transmembrane region" description="Helical" evidence="7">
    <location>
        <begin position="207"/>
        <end position="231"/>
    </location>
</feature>
<accession>A0A1L1PXX1</accession>
<evidence type="ECO:0000313" key="8">
    <source>
        <dbReference type="EMBL" id="CDN90165.1"/>
    </source>
</evidence>
<sequence>MSSIAAVPGTAPTKAADTRQRMLHGPVLPTLMRLATPNVLGLFANTIVIGFDGYIVGRLGADALAGVAVVLPLAMLMLHMSAGGLGGSATAVVARAAGAGDEARAARLAWHALVLGLIASLLFTLIAASPLIYTAMGARGPVLEQAARYAAVLFAGASAVWTVNVLAGVARGTGQMGAAALALIGTTVMHLLLAPQLVFGWGPLPPLGVAGAAASTVTCSAVSALVLLAWLSRRGAPARPLGAGWRLRRDDTREILRLALPSAINPVLSNGSIALATAYVAGFGSLAVAGYGIAARLEYILVPIAFGIGGALTAMVATNLGAQQAARAKRITWTGAALVWAITGAIGLVAALWPQLWMAAFTPDAAVQAAGASYLRIVGGAYGFFGLGLALFFASQGAGRLTWPLVASAARLVVVAVGGWLALRLSGDQPQALYAVVGLSLALMGLTLAIATHRSDWSAPGRSR</sequence>
<name>A0A1L1PXX1_HYDIT</name>
<feature type="transmembrane region" description="Helical" evidence="7">
    <location>
        <begin position="63"/>
        <end position="96"/>
    </location>
</feature>
<evidence type="ECO:0000256" key="4">
    <source>
        <dbReference type="ARBA" id="ARBA00022692"/>
    </source>
</evidence>
<feature type="transmembrane region" description="Helical" evidence="7">
    <location>
        <begin position="373"/>
        <end position="394"/>
    </location>
</feature>
<keyword evidence="4 7" id="KW-0812">Transmembrane</keyword>
<dbReference type="GO" id="GO:0042910">
    <property type="term" value="F:xenobiotic transmembrane transporter activity"/>
    <property type="evidence" value="ECO:0007669"/>
    <property type="project" value="InterPro"/>
</dbReference>
<dbReference type="InterPro" id="IPR002528">
    <property type="entry name" value="MATE_fam"/>
</dbReference>
<keyword evidence="9" id="KW-1185">Reference proteome</keyword>
<feature type="transmembrane region" description="Helical" evidence="7">
    <location>
        <begin position="39"/>
        <end position="57"/>
    </location>
</feature>
<dbReference type="GO" id="GO:0015297">
    <property type="term" value="F:antiporter activity"/>
    <property type="evidence" value="ECO:0007669"/>
    <property type="project" value="InterPro"/>
</dbReference>
<gene>
    <name evidence="8" type="ORF">BN948_04607</name>
</gene>
<dbReference type="PANTHER" id="PTHR43549:SF3">
    <property type="entry name" value="MULTIDRUG RESISTANCE PROTEIN YPNP-RELATED"/>
    <property type="match status" value="1"/>
</dbReference>
<evidence type="ECO:0000256" key="7">
    <source>
        <dbReference type="SAM" id="Phobius"/>
    </source>
</evidence>
<feature type="transmembrane region" description="Helical" evidence="7">
    <location>
        <begin position="333"/>
        <end position="353"/>
    </location>
</feature>
<feature type="transmembrane region" description="Helical" evidence="7">
    <location>
        <begin position="273"/>
        <end position="294"/>
    </location>
</feature>
<evidence type="ECO:0000256" key="3">
    <source>
        <dbReference type="ARBA" id="ARBA00022475"/>
    </source>
</evidence>
<dbReference type="PANTHER" id="PTHR43549">
    <property type="entry name" value="MULTIDRUG RESISTANCE PROTEIN YPNP-RELATED"/>
    <property type="match status" value="1"/>
</dbReference>
<comment type="subcellular location">
    <subcellularLocation>
        <location evidence="1">Cell inner membrane</location>
        <topology evidence="1">Multi-pass membrane protein</topology>
    </subcellularLocation>
</comment>
<dbReference type="InterPro" id="IPR048279">
    <property type="entry name" value="MdtK-like"/>
</dbReference>
<keyword evidence="3" id="KW-1003">Cell membrane</keyword>
<organism evidence="8 9">
    <name type="scientific">Hydrogenophaga intermedia</name>
    <dbReference type="NCBI Taxonomy" id="65786"/>
    <lineage>
        <taxon>Bacteria</taxon>
        <taxon>Pseudomonadati</taxon>
        <taxon>Pseudomonadota</taxon>
        <taxon>Betaproteobacteria</taxon>
        <taxon>Burkholderiales</taxon>
        <taxon>Comamonadaceae</taxon>
        <taxon>Hydrogenophaga</taxon>
    </lineage>
</organism>
<feature type="transmembrane region" description="Helical" evidence="7">
    <location>
        <begin position="433"/>
        <end position="452"/>
    </location>
</feature>
<dbReference type="AlphaFoldDB" id="A0A1L1PXX1"/>
<feature type="transmembrane region" description="Helical" evidence="7">
    <location>
        <begin position="401"/>
        <end position="421"/>
    </location>
</feature>
<dbReference type="Proteomes" id="UP000028878">
    <property type="component" value="Unassembled WGS sequence"/>
</dbReference>
<keyword evidence="6 7" id="KW-0472">Membrane</keyword>
<proteinExistence type="predicted"/>
<evidence type="ECO:0000256" key="6">
    <source>
        <dbReference type="ARBA" id="ARBA00023136"/>
    </source>
</evidence>
<dbReference type="NCBIfam" id="TIGR00797">
    <property type="entry name" value="matE"/>
    <property type="match status" value="1"/>
</dbReference>
<evidence type="ECO:0000256" key="5">
    <source>
        <dbReference type="ARBA" id="ARBA00022989"/>
    </source>
</evidence>
<dbReference type="GO" id="GO:0005886">
    <property type="term" value="C:plasma membrane"/>
    <property type="evidence" value="ECO:0007669"/>
    <property type="project" value="UniProtKB-SubCell"/>
</dbReference>
<feature type="transmembrane region" description="Helical" evidence="7">
    <location>
        <begin position="108"/>
        <end position="134"/>
    </location>
</feature>
<reference evidence="9" key="1">
    <citation type="submission" date="2014-11" db="EMBL/GenBank/DDBJ databases">
        <title>Draft genome sequence of Hydrogenophaga intermedia S1.</title>
        <authorList>
            <person name="Gan H.M."/>
            <person name="Chew T.H."/>
            <person name="Stolz A."/>
        </authorList>
    </citation>
    <scope>NUCLEOTIDE SEQUENCE [LARGE SCALE GENOMIC DNA]</scope>
    <source>
        <strain evidence="9">S1</strain>
    </source>
</reference>
<dbReference type="EMBL" id="CCAE010000068">
    <property type="protein sequence ID" value="CDN90165.1"/>
    <property type="molecule type" value="Genomic_DNA"/>
</dbReference>
<dbReference type="InterPro" id="IPR052031">
    <property type="entry name" value="Membrane_Transporter-Flippase"/>
</dbReference>
<dbReference type="PIRSF" id="PIRSF006603">
    <property type="entry name" value="DinF"/>
    <property type="match status" value="1"/>
</dbReference>
<protein>
    <submittedName>
        <fullName evidence="8">MATE efflux family protein</fullName>
    </submittedName>
</protein>